<name>A0A830H6H6_9CHLO</name>
<comment type="subcellular location">
    <subcellularLocation>
        <location evidence="1">Nucleus</location>
    </subcellularLocation>
</comment>
<dbReference type="SUPFAM" id="SSF51197">
    <property type="entry name" value="Clavaminate synthase-like"/>
    <property type="match status" value="1"/>
</dbReference>
<dbReference type="GO" id="GO:0000118">
    <property type="term" value="C:histone deacetylase complex"/>
    <property type="evidence" value="ECO:0007669"/>
    <property type="project" value="TreeGrafter"/>
</dbReference>
<feature type="region of interest" description="Disordered" evidence="4">
    <location>
        <begin position="1144"/>
        <end position="1180"/>
    </location>
</feature>
<dbReference type="InterPro" id="IPR006594">
    <property type="entry name" value="LisH"/>
</dbReference>
<dbReference type="PANTHER" id="PTHR12549:SF38">
    <property type="entry name" value="JMJC DOMAIN-CONTAINING HISTONE DEMETHYLASE 2, ISOFORM A"/>
    <property type="match status" value="1"/>
</dbReference>
<dbReference type="GO" id="GO:0032454">
    <property type="term" value="F:histone H3K9 demethylase activity"/>
    <property type="evidence" value="ECO:0007669"/>
    <property type="project" value="InterPro"/>
</dbReference>
<feature type="compositionally biased region" description="Gly residues" evidence="4">
    <location>
        <begin position="1158"/>
        <end position="1169"/>
    </location>
</feature>
<feature type="region of interest" description="Disordered" evidence="4">
    <location>
        <begin position="914"/>
        <end position="1027"/>
    </location>
</feature>
<feature type="compositionally biased region" description="Low complexity" evidence="4">
    <location>
        <begin position="948"/>
        <end position="957"/>
    </location>
</feature>
<organism evidence="5 6">
    <name type="scientific">Pycnococcus provasolii</name>
    <dbReference type="NCBI Taxonomy" id="41880"/>
    <lineage>
        <taxon>Eukaryota</taxon>
        <taxon>Viridiplantae</taxon>
        <taxon>Chlorophyta</taxon>
        <taxon>Pseudoscourfieldiophyceae</taxon>
        <taxon>Pseudoscourfieldiales</taxon>
        <taxon>Pycnococcaceae</taxon>
        <taxon>Pycnococcus</taxon>
    </lineage>
</organism>
<accession>A0A830H6H6</accession>
<evidence type="ECO:0000256" key="3">
    <source>
        <dbReference type="ARBA" id="ARBA00023242"/>
    </source>
</evidence>
<keyword evidence="2" id="KW-0479">Metal-binding</keyword>
<feature type="region of interest" description="Disordered" evidence="4">
    <location>
        <begin position="847"/>
        <end position="870"/>
    </location>
</feature>
<feature type="region of interest" description="Disordered" evidence="4">
    <location>
        <begin position="771"/>
        <end position="828"/>
    </location>
</feature>
<dbReference type="GO" id="GO:0000785">
    <property type="term" value="C:chromatin"/>
    <property type="evidence" value="ECO:0007669"/>
    <property type="project" value="TreeGrafter"/>
</dbReference>
<gene>
    <name evidence="5" type="ORF">PPROV_000139000</name>
</gene>
<keyword evidence="6" id="KW-1185">Reference proteome</keyword>
<feature type="compositionally biased region" description="Acidic residues" evidence="4">
    <location>
        <begin position="922"/>
        <end position="947"/>
    </location>
</feature>
<evidence type="ECO:0000256" key="2">
    <source>
        <dbReference type="ARBA" id="ARBA00022723"/>
    </source>
</evidence>
<proteinExistence type="predicted"/>
<feature type="compositionally biased region" description="Low complexity" evidence="4">
    <location>
        <begin position="775"/>
        <end position="791"/>
    </location>
</feature>
<comment type="caution">
    <text evidence="5">The sequence shown here is derived from an EMBL/GenBank/DDBJ whole genome shotgun (WGS) entry which is preliminary data.</text>
</comment>
<evidence type="ECO:0000256" key="1">
    <source>
        <dbReference type="ARBA" id="ARBA00004123"/>
    </source>
</evidence>
<keyword evidence="3" id="KW-0539">Nucleus</keyword>
<dbReference type="EMBL" id="BNJQ01000003">
    <property type="protein sequence ID" value="GHP02634.1"/>
    <property type="molecule type" value="Genomic_DNA"/>
</dbReference>
<dbReference type="GO" id="GO:0031490">
    <property type="term" value="F:chromatin DNA binding"/>
    <property type="evidence" value="ECO:0007669"/>
    <property type="project" value="TreeGrafter"/>
</dbReference>
<reference evidence="5" key="1">
    <citation type="submission" date="2020-10" db="EMBL/GenBank/DDBJ databases">
        <title>Unveiling of a novel bifunctional photoreceptor, Dualchrome1, isolated from a cosmopolitan green alga.</title>
        <authorList>
            <person name="Suzuki S."/>
            <person name="Kawachi M."/>
        </authorList>
    </citation>
    <scope>NUCLEOTIDE SEQUENCE</scope>
    <source>
        <strain evidence="5">NIES 2893</strain>
    </source>
</reference>
<feature type="compositionally biased region" description="Acidic residues" evidence="4">
    <location>
        <begin position="958"/>
        <end position="972"/>
    </location>
</feature>
<evidence type="ECO:0000313" key="5">
    <source>
        <dbReference type="EMBL" id="GHP02634.1"/>
    </source>
</evidence>
<dbReference type="Proteomes" id="UP000660262">
    <property type="component" value="Unassembled WGS sequence"/>
</dbReference>
<dbReference type="PANTHER" id="PTHR12549">
    <property type="entry name" value="JMJC DOMAIN-CONTAINING HISTONE DEMETHYLATION PROTEIN"/>
    <property type="match status" value="1"/>
</dbReference>
<feature type="compositionally biased region" description="Pro residues" evidence="4">
    <location>
        <begin position="1004"/>
        <end position="1014"/>
    </location>
</feature>
<feature type="compositionally biased region" description="Gly residues" evidence="4">
    <location>
        <begin position="792"/>
        <end position="804"/>
    </location>
</feature>
<dbReference type="InterPro" id="IPR045109">
    <property type="entry name" value="LSDs-like"/>
</dbReference>
<dbReference type="GO" id="GO:0006357">
    <property type="term" value="P:regulation of transcription by RNA polymerase II"/>
    <property type="evidence" value="ECO:0007669"/>
    <property type="project" value="TreeGrafter"/>
</dbReference>
<dbReference type="AlphaFoldDB" id="A0A830H6H6"/>
<dbReference type="GO" id="GO:0003712">
    <property type="term" value="F:transcription coregulator activity"/>
    <property type="evidence" value="ECO:0007669"/>
    <property type="project" value="TreeGrafter"/>
</dbReference>
<protein>
    <recommendedName>
        <fullName evidence="7">JmjC domain-containing protein</fullName>
    </recommendedName>
</protein>
<feature type="region of interest" description="Disordered" evidence="4">
    <location>
        <begin position="347"/>
        <end position="381"/>
    </location>
</feature>
<evidence type="ECO:0008006" key="7">
    <source>
        <dbReference type="Google" id="ProtNLM"/>
    </source>
</evidence>
<dbReference type="GO" id="GO:0046872">
    <property type="term" value="F:metal ion binding"/>
    <property type="evidence" value="ECO:0007669"/>
    <property type="project" value="UniProtKB-KW"/>
</dbReference>
<dbReference type="OrthoDB" id="1667110at2759"/>
<dbReference type="Gene3D" id="2.60.120.650">
    <property type="entry name" value="Cupin"/>
    <property type="match status" value="1"/>
</dbReference>
<feature type="compositionally biased region" description="Acidic residues" evidence="4">
    <location>
        <begin position="989"/>
        <end position="1000"/>
    </location>
</feature>
<sequence>MGAPAANGNDNDALFDASPLERHRRVSSILDPHAASGARGARSLAVQRAVETFVLCAQAATPLLQVEHAEERAWFRSKENTGKDMPTTTADLTDGERVLCDGCEAGIFDLYFTCAKCESDFCPFCAAEARIDDAKDANDKGKGVDELPMTTAAAPRAMATARDIARSGAAARRLANAGGAAALGLGIPTALLGIFRGEQWPGETQNGSAASGALPMPASSPPCPCCARDAKKTARRQLLSIQQRTAGTQRRQLYRLLGLPWPAPLPLATAPGPASCEISLPRLRRLHNPPGGTTLPGLLVVPGGVNDADADDNNKETMGSLCVPTVRSRGVGEPNGILVVKLVPPRGSSLQSSRRSSGGGGAGIHSIHTGFHTRERTSTDRPTTAVTHLHALRNCLADGSPVLVCGCLGASTAQWDPGFFQAYHRRLYKSSKVDVDDCDDGAVVTIATDDFWKGYTTGDTYFSKPSCYNLKDWPVDSTLAEMLPEQYEDLVQRVLPFLPYTSPSCTLKSTSRGADALSETWLPGSRNILAAGGTATSRGKELWGQDGGPDVGPKLHFSMGRGPTPPKLPMGLGASVEKLSVVEADICAIVMHATKSSSASKSKLSELPKPSHETSQRSHEPVCVWHIFTPHEAAPLNDWILPNRSSLVKSTQESWLTTGKLNDPLFDTAVYLQPRELERISQELGITPLIIYQNVGEAVIIPAGCVYQILNVRANTRAVIDFLGPESCLRAAEVMQRARKLPEDHWRREDRLLLNHLFRCSMYETAEMLEKHLQSPKSKAAESSPSPRLGGSKSGGSKSGGSKSGGSKSTAPSRKRARTAQKDEEEAEIEVVATAAGANAAATTMANEKGSLPKAMEVQDNDDREGASAGGDVEMCDAAAAAAAAAFAFAAAAEAAALPSIVDTPTANAATLTAAASIAPALEEEEEEEDDEEPDVAMEEPQDEEEQQQQAEDNNNVDNEEEEVDEDDEDDEARQLRLRKAAAAAIAELSDDDVTEDDDTGALPLPPPSPPLPPVESMDEPPEPPEMVLDTALDSPVDELNQLRDQLAVETADAIAASTAAHEAENAANVAMAAAATVIGLDPPSAAVDTAVTTRLKVDDITGAISHPSTGAWMGSMVEPVVPKNPFEIYANDVDTIIASSAQPYQSPPVWGATPSYAGGGRSVGGGRGHSGHAQARQRR</sequence>
<feature type="compositionally biased region" description="Low complexity" evidence="4">
    <location>
        <begin position="347"/>
        <end position="356"/>
    </location>
</feature>
<evidence type="ECO:0000256" key="4">
    <source>
        <dbReference type="SAM" id="MobiDB-lite"/>
    </source>
</evidence>
<evidence type="ECO:0000313" key="6">
    <source>
        <dbReference type="Proteomes" id="UP000660262"/>
    </source>
</evidence>
<dbReference type="PROSITE" id="PS50896">
    <property type="entry name" value="LISH"/>
    <property type="match status" value="1"/>
</dbReference>